<dbReference type="GO" id="GO:0035999">
    <property type="term" value="P:tetrahydrofolate interconversion"/>
    <property type="evidence" value="ECO:0007669"/>
    <property type="project" value="TreeGrafter"/>
</dbReference>
<protein>
    <recommendedName>
        <fullName evidence="5 7">5-formyltetrahydrofolate cyclo-ligase</fullName>
        <ecNumber evidence="5 7">6.3.3.2</ecNumber>
    </recommendedName>
</protein>
<dbReference type="CTD" id="10588"/>
<reference evidence="8" key="2">
    <citation type="submission" date="2025-08" db="UniProtKB">
        <authorList>
            <consortium name="Ensembl"/>
        </authorList>
    </citation>
    <scope>IDENTIFICATION</scope>
</reference>
<dbReference type="GO" id="GO:0009396">
    <property type="term" value="P:folic acid-containing compound biosynthetic process"/>
    <property type="evidence" value="ECO:0007669"/>
    <property type="project" value="TreeGrafter"/>
</dbReference>
<dbReference type="InterPro" id="IPR002698">
    <property type="entry name" value="FTHF_cligase"/>
</dbReference>
<dbReference type="Gene3D" id="3.40.50.10420">
    <property type="entry name" value="NagB/RpiA/CoA transferase-like"/>
    <property type="match status" value="1"/>
</dbReference>
<organism evidence="8 9">
    <name type="scientific">Cynoglossus semilaevis</name>
    <name type="common">Tongue sole</name>
    <dbReference type="NCBI Taxonomy" id="244447"/>
    <lineage>
        <taxon>Eukaryota</taxon>
        <taxon>Metazoa</taxon>
        <taxon>Chordata</taxon>
        <taxon>Craniata</taxon>
        <taxon>Vertebrata</taxon>
        <taxon>Euteleostomi</taxon>
        <taxon>Actinopterygii</taxon>
        <taxon>Neopterygii</taxon>
        <taxon>Teleostei</taxon>
        <taxon>Neoteleostei</taxon>
        <taxon>Acanthomorphata</taxon>
        <taxon>Carangaria</taxon>
        <taxon>Pleuronectiformes</taxon>
        <taxon>Pleuronectoidei</taxon>
        <taxon>Cynoglossidae</taxon>
        <taxon>Cynoglossinae</taxon>
        <taxon>Cynoglossus</taxon>
    </lineage>
</organism>
<keyword evidence="2 6" id="KW-0547">Nucleotide-binding</keyword>
<dbReference type="Pfam" id="PF01812">
    <property type="entry name" value="5-FTHF_cyc-lig"/>
    <property type="match status" value="1"/>
</dbReference>
<dbReference type="EC" id="6.3.3.2" evidence="5 7"/>
<dbReference type="InterPro" id="IPR037171">
    <property type="entry name" value="NagB/RpiA_transferase-like"/>
</dbReference>
<keyword evidence="7" id="KW-0460">Magnesium</keyword>
<dbReference type="GO" id="GO:0046872">
    <property type="term" value="F:metal ion binding"/>
    <property type="evidence" value="ECO:0007669"/>
    <property type="project" value="UniProtKB-KW"/>
</dbReference>
<evidence type="ECO:0000256" key="4">
    <source>
        <dbReference type="ARBA" id="ARBA00036539"/>
    </source>
</evidence>
<sequence length="203" mass="23029">MAAGAALRAAKQTLRKEIKQRVAALSDEEKTRQSMVVSRKLFQHPKYVSSQRVAVFLSMNDEVHTGEIIKDMFKRGKSCFIPRYERSNSHMDMLQLSSVQDMESLPLTSWNIRQPADDDQSREEALAAGGLDLILMPGLGFDKAGNRLGRGRGYYDTYLERCIRHPKGKPYTIALSFKEQLCQEIPTDDNDVLIDEVLYEGDL</sequence>
<feature type="binding site" evidence="6">
    <location>
        <begin position="147"/>
        <end position="155"/>
    </location>
    <ligand>
        <name>ATP</name>
        <dbReference type="ChEBI" id="CHEBI:30616"/>
    </ligand>
</feature>
<dbReference type="FunFam" id="3.40.50.10420:FF:000007">
    <property type="entry name" value="5-formyltetrahydrofolate cyclo-ligase"/>
    <property type="match status" value="1"/>
</dbReference>
<dbReference type="OMA" id="STIYPCQ"/>
<dbReference type="GO" id="GO:0005524">
    <property type="term" value="F:ATP binding"/>
    <property type="evidence" value="ECO:0007669"/>
    <property type="project" value="UniProtKB-KW"/>
</dbReference>
<dbReference type="InParanoid" id="A0A3P8V7K9"/>
<accession>A0A3P8V7K9</accession>
<dbReference type="AlphaFoldDB" id="A0A3P8V7K9"/>
<evidence type="ECO:0000256" key="3">
    <source>
        <dbReference type="ARBA" id="ARBA00022840"/>
    </source>
</evidence>
<dbReference type="OrthoDB" id="2015992at2759"/>
<dbReference type="GeneID" id="103378923"/>
<dbReference type="Proteomes" id="UP000265120">
    <property type="component" value="Chromosome 5"/>
</dbReference>
<evidence type="ECO:0000256" key="1">
    <source>
        <dbReference type="ARBA" id="ARBA00010638"/>
    </source>
</evidence>
<comment type="catalytic activity">
    <reaction evidence="4 7">
        <text>(6S)-5-formyl-5,6,7,8-tetrahydrofolate + ATP = (6R)-5,10-methenyltetrahydrofolate + ADP + phosphate</text>
        <dbReference type="Rhea" id="RHEA:10488"/>
        <dbReference type="ChEBI" id="CHEBI:30616"/>
        <dbReference type="ChEBI" id="CHEBI:43474"/>
        <dbReference type="ChEBI" id="CHEBI:57455"/>
        <dbReference type="ChEBI" id="CHEBI:57457"/>
        <dbReference type="ChEBI" id="CHEBI:456216"/>
        <dbReference type="EC" id="6.3.3.2"/>
    </reaction>
</comment>
<proteinExistence type="inferred from homology"/>
<dbReference type="GO" id="GO:0005739">
    <property type="term" value="C:mitochondrion"/>
    <property type="evidence" value="ECO:0007669"/>
    <property type="project" value="TreeGrafter"/>
</dbReference>
<comment type="similarity">
    <text evidence="1 7">Belongs to the 5-formyltetrahydrofolate cyclo-ligase family.</text>
</comment>
<evidence type="ECO:0000256" key="7">
    <source>
        <dbReference type="RuleBase" id="RU361279"/>
    </source>
</evidence>
<evidence type="ECO:0000313" key="8">
    <source>
        <dbReference type="Ensembl" id="ENSCSEP00000010517.1"/>
    </source>
</evidence>
<dbReference type="KEGG" id="csem:103378923"/>
<dbReference type="SUPFAM" id="SSF100950">
    <property type="entry name" value="NagB/RpiA/CoA transferase-like"/>
    <property type="match status" value="1"/>
</dbReference>
<keyword evidence="9" id="KW-1185">Reference proteome</keyword>
<keyword evidence="3 6" id="KW-0067">ATP-binding</keyword>
<reference evidence="8" key="3">
    <citation type="submission" date="2025-09" db="UniProtKB">
        <authorList>
            <consortium name="Ensembl"/>
        </authorList>
    </citation>
    <scope>IDENTIFICATION</scope>
</reference>
<dbReference type="Ensembl" id="ENSCSET00000010644.1">
    <property type="protein sequence ID" value="ENSCSEP00000010517.1"/>
    <property type="gene ID" value="ENSCSEG00000006755.1"/>
</dbReference>
<evidence type="ECO:0000313" key="9">
    <source>
        <dbReference type="Proteomes" id="UP000265120"/>
    </source>
</evidence>
<dbReference type="PIRSF" id="PIRSF006806">
    <property type="entry name" value="FTHF_cligase"/>
    <property type="match status" value="1"/>
</dbReference>
<feature type="binding site" evidence="6">
    <location>
        <position position="57"/>
    </location>
    <ligand>
        <name>substrate</name>
    </ligand>
</feature>
<evidence type="ECO:0000256" key="2">
    <source>
        <dbReference type="ARBA" id="ARBA00022741"/>
    </source>
</evidence>
<feature type="binding site" evidence="6">
    <location>
        <begin position="11"/>
        <end position="15"/>
    </location>
    <ligand>
        <name>ATP</name>
        <dbReference type="ChEBI" id="CHEBI:30616"/>
    </ligand>
</feature>
<evidence type="ECO:0000256" key="5">
    <source>
        <dbReference type="ARBA" id="ARBA00038966"/>
    </source>
</evidence>
<comment type="cofactor">
    <cofactor evidence="7">
        <name>Mg(2+)</name>
        <dbReference type="ChEBI" id="CHEBI:18420"/>
    </cofactor>
</comment>
<name>A0A3P8V7K9_CYNSE</name>
<dbReference type="RefSeq" id="XP_008308515.1">
    <property type="nucleotide sequence ID" value="XM_008310293.3"/>
</dbReference>
<keyword evidence="7" id="KW-0479">Metal-binding</keyword>
<feature type="binding site" evidence="6">
    <location>
        <position position="62"/>
    </location>
    <ligand>
        <name>substrate</name>
    </ligand>
</feature>
<dbReference type="GO" id="GO:0030272">
    <property type="term" value="F:5-formyltetrahydrofolate cyclo-ligase activity"/>
    <property type="evidence" value="ECO:0007669"/>
    <property type="project" value="UniProtKB-EC"/>
</dbReference>
<dbReference type="PANTHER" id="PTHR23407">
    <property type="entry name" value="ATPASE INHIBITOR/5-FORMYLTETRAHYDROFOLATE CYCLO-LIGASE"/>
    <property type="match status" value="1"/>
</dbReference>
<reference evidence="8 9" key="1">
    <citation type="journal article" date="2014" name="Nat. Genet.">
        <title>Whole-genome sequence of a flatfish provides insights into ZW sex chromosome evolution and adaptation to a benthic lifestyle.</title>
        <authorList>
            <person name="Chen S."/>
            <person name="Zhang G."/>
            <person name="Shao C."/>
            <person name="Huang Q."/>
            <person name="Liu G."/>
            <person name="Zhang P."/>
            <person name="Song W."/>
            <person name="An N."/>
            <person name="Chalopin D."/>
            <person name="Volff J.N."/>
            <person name="Hong Y."/>
            <person name="Li Q."/>
            <person name="Sha Z."/>
            <person name="Zhou H."/>
            <person name="Xie M."/>
            <person name="Yu Q."/>
            <person name="Liu Y."/>
            <person name="Xiang H."/>
            <person name="Wang N."/>
            <person name="Wu K."/>
            <person name="Yang C."/>
            <person name="Zhou Q."/>
            <person name="Liao X."/>
            <person name="Yang L."/>
            <person name="Hu Q."/>
            <person name="Zhang J."/>
            <person name="Meng L."/>
            <person name="Jin L."/>
            <person name="Tian Y."/>
            <person name="Lian J."/>
            <person name="Yang J."/>
            <person name="Miao G."/>
            <person name="Liu S."/>
            <person name="Liang Z."/>
            <person name="Yan F."/>
            <person name="Li Y."/>
            <person name="Sun B."/>
            <person name="Zhang H."/>
            <person name="Zhang J."/>
            <person name="Zhu Y."/>
            <person name="Du M."/>
            <person name="Zhao Y."/>
            <person name="Schartl M."/>
            <person name="Tang Q."/>
            <person name="Wang J."/>
        </authorList>
    </citation>
    <scope>NUCLEOTIDE SEQUENCE</scope>
</reference>
<dbReference type="InterPro" id="IPR024185">
    <property type="entry name" value="FTHF_cligase-like_sf"/>
</dbReference>
<dbReference type="NCBIfam" id="TIGR02727">
    <property type="entry name" value="MTHFS_bact"/>
    <property type="match status" value="1"/>
</dbReference>
<dbReference type="STRING" id="244447.ENSCSEP00000010517"/>
<dbReference type="FunCoup" id="A0A3P8V7K9">
    <property type="interactions" value="1018"/>
</dbReference>
<dbReference type="PANTHER" id="PTHR23407:SF1">
    <property type="entry name" value="5-FORMYLTETRAHYDROFOLATE CYCLO-LIGASE"/>
    <property type="match status" value="1"/>
</dbReference>
<dbReference type="GeneTree" id="ENSGT00390000017791"/>
<evidence type="ECO:0000256" key="6">
    <source>
        <dbReference type="PIRSR" id="PIRSR006806-1"/>
    </source>
</evidence>